<reference evidence="1" key="1">
    <citation type="submission" date="2018-05" db="EMBL/GenBank/DDBJ databases">
        <authorList>
            <person name="Lanie J.A."/>
            <person name="Ng W.-L."/>
            <person name="Kazmierczak K.M."/>
            <person name="Andrzejewski T.M."/>
            <person name="Davidsen T.M."/>
            <person name="Wayne K.J."/>
            <person name="Tettelin H."/>
            <person name="Glass J.I."/>
            <person name="Rusch D."/>
            <person name="Podicherti R."/>
            <person name="Tsui H.-C.T."/>
            <person name="Winkler M.E."/>
        </authorList>
    </citation>
    <scope>NUCLEOTIDE SEQUENCE</scope>
</reference>
<accession>A0A382QVA2</accession>
<name>A0A382QVA2_9ZZZZ</name>
<dbReference type="EMBL" id="UINC01116815">
    <property type="protein sequence ID" value="SVC88818.1"/>
    <property type="molecule type" value="Genomic_DNA"/>
</dbReference>
<sequence length="44" mass="5229">MVAVECALLKSPVGRGWHQPVLQKFHQAWRSLLKMKEYHVIEKR</sequence>
<gene>
    <name evidence="1" type="ORF">METZ01_LOCUS341672</name>
</gene>
<proteinExistence type="predicted"/>
<evidence type="ECO:0000313" key="1">
    <source>
        <dbReference type="EMBL" id="SVC88818.1"/>
    </source>
</evidence>
<dbReference type="AlphaFoldDB" id="A0A382QVA2"/>
<organism evidence="1">
    <name type="scientific">marine metagenome</name>
    <dbReference type="NCBI Taxonomy" id="408172"/>
    <lineage>
        <taxon>unclassified sequences</taxon>
        <taxon>metagenomes</taxon>
        <taxon>ecological metagenomes</taxon>
    </lineage>
</organism>
<protein>
    <submittedName>
        <fullName evidence="1">Uncharacterized protein</fullName>
    </submittedName>
</protein>